<accession>A0A835YY89</accession>
<dbReference type="OrthoDB" id="43082at2759"/>
<feature type="domain" description="PAS" evidence="16">
    <location>
        <begin position="120"/>
        <end position="172"/>
    </location>
</feature>
<dbReference type="SUPFAM" id="SSF52172">
    <property type="entry name" value="CheY-like"/>
    <property type="match status" value="1"/>
</dbReference>
<evidence type="ECO:0000313" key="17">
    <source>
        <dbReference type="EMBL" id="KAG5183977.1"/>
    </source>
</evidence>
<evidence type="ECO:0000256" key="5">
    <source>
        <dbReference type="ARBA" id="ARBA00022679"/>
    </source>
</evidence>
<evidence type="ECO:0000256" key="3">
    <source>
        <dbReference type="ARBA" id="ARBA00012438"/>
    </source>
</evidence>
<dbReference type="InterPro" id="IPR004358">
    <property type="entry name" value="Sig_transdc_His_kin-like_C"/>
</dbReference>
<comment type="subcellular location">
    <subcellularLocation>
        <location evidence="2">Membrane</location>
    </subcellularLocation>
</comment>
<dbReference type="FunFam" id="1.10.287.130:FF:000004">
    <property type="entry name" value="Ethylene receptor 1"/>
    <property type="match status" value="1"/>
</dbReference>
<organism evidence="17 18">
    <name type="scientific">Tribonema minus</name>
    <dbReference type="NCBI Taxonomy" id="303371"/>
    <lineage>
        <taxon>Eukaryota</taxon>
        <taxon>Sar</taxon>
        <taxon>Stramenopiles</taxon>
        <taxon>Ochrophyta</taxon>
        <taxon>PX clade</taxon>
        <taxon>Xanthophyceae</taxon>
        <taxon>Tribonematales</taxon>
        <taxon>Tribonemataceae</taxon>
        <taxon>Tribonema</taxon>
    </lineage>
</organism>
<dbReference type="PROSITE" id="PS50109">
    <property type="entry name" value="HIS_KIN"/>
    <property type="match status" value="1"/>
</dbReference>
<evidence type="ECO:0000256" key="1">
    <source>
        <dbReference type="ARBA" id="ARBA00000085"/>
    </source>
</evidence>
<dbReference type="InterPro" id="IPR001789">
    <property type="entry name" value="Sig_transdc_resp-reg_receiver"/>
</dbReference>
<evidence type="ECO:0000256" key="12">
    <source>
        <dbReference type="ARBA" id="ARBA00023136"/>
    </source>
</evidence>
<name>A0A835YY89_9STRA</name>
<dbReference type="SMART" id="SM00091">
    <property type="entry name" value="PAS"/>
    <property type="match status" value="2"/>
</dbReference>
<protein>
    <recommendedName>
        <fullName evidence="3">histidine kinase</fullName>
        <ecNumber evidence="3">2.7.13.3</ecNumber>
    </recommendedName>
</protein>
<dbReference type="Pfam" id="PF00512">
    <property type="entry name" value="HisKA"/>
    <property type="match status" value="1"/>
</dbReference>
<gene>
    <name evidence="17" type="ORF">JKP88DRAFT_244850</name>
</gene>
<dbReference type="Pfam" id="PF00989">
    <property type="entry name" value="PAS"/>
    <property type="match status" value="2"/>
</dbReference>
<dbReference type="InterPro" id="IPR011006">
    <property type="entry name" value="CheY-like_superfamily"/>
</dbReference>
<dbReference type="CDD" id="cd00130">
    <property type="entry name" value="PAS"/>
    <property type="match status" value="1"/>
</dbReference>
<evidence type="ECO:0000256" key="9">
    <source>
        <dbReference type="ARBA" id="ARBA00022840"/>
    </source>
</evidence>
<dbReference type="PRINTS" id="PR00344">
    <property type="entry name" value="BCTRLSENSOR"/>
</dbReference>
<feature type="domain" description="Histidine kinase" evidence="14">
    <location>
        <begin position="266"/>
        <end position="482"/>
    </location>
</feature>
<feature type="domain" description="Response regulatory" evidence="15">
    <location>
        <begin position="500"/>
        <end position="615"/>
    </location>
</feature>
<sequence>MPALASFLELSPDAVIAIDSSGHVVHSNQLADAMFGYETVVGMLLEDLVPERYRTAHVAHRVQYSSCPKRRPMGLGKALSGLKRDRSEFPVDISLSPQILSAGVYVTMAVIRDITDRRVLEQNLSSVLEAAPDGVAMVDREGRIVLTNTEMENIFGYTKTEMLGTKVEMLMPPKYRDMHVKHRVKYASQPSRRKMMSAGMPLIGQHKDGRIMDVDVSLSPVKIDLMTHTIAIVRDVTMQKQYEQELLKAREEAVAASNAKSAFVANMSHEIRTPMHGVIGWADILSEKLVDEEQKQCLSNLQQSASSLMTIINDILDVSKMDSGKFELKVEPFDLHDLINTVHNIATVLARGKPVEVCKEVDLPTPFVIMGDFERLRQVILNLVSNAVKFTERGSVQITYEVEAPGLVITVEDTGIGIAETDSELIFQVFTQLDHSNDRKYGGTGLGLAIARKLVELMNGSLSYKSTPLTGSAFRCCIPLSRGELVVKRPELHAAKLRGSVLLVDDNRINLAIASKMAISLGLKVHTAGDGLEAIAFFKDGEKVDVVLMDIQMPNLDGLQATRQLRQAGLTVPIIAISASALDADVQNSVNSGMNDHLSKPFDMLALKAMLLRWLPQVT</sequence>
<dbReference type="SUPFAM" id="SSF55785">
    <property type="entry name" value="PYP-like sensor domain (PAS domain)"/>
    <property type="match status" value="2"/>
</dbReference>
<keyword evidence="6" id="KW-0812">Transmembrane</keyword>
<dbReference type="GO" id="GO:0000155">
    <property type="term" value="F:phosphorelay sensor kinase activity"/>
    <property type="evidence" value="ECO:0007669"/>
    <property type="project" value="InterPro"/>
</dbReference>
<evidence type="ECO:0000256" key="13">
    <source>
        <dbReference type="PROSITE-ProRule" id="PRU00169"/>
    </source>
</evidence>
<dbReference type="EMBL" id="JAFCMP010000179">
    <property type="protein sequence ID" value="KAG5183977.1"/>
    <property type="molecule type" value="Genomic_DNA"/>
</dbReference>
<dbReference type="InterPro" id="IPR000014">
    <property type="entry name" value="PAS"/>
</dbReference>
<evidence type="ECO:0000256" key="4">
    <source>
        <dbReference type="ARBA" id="ARBA00022553"/>
    </source>
</evidence>
<evidence type="ECO:0000256" key="7">
    <source>
        <dbReference type="ARBA" id="ARBA00022741"/>
    </source>
</evidence>
<dbReference type="SUPFAM" id="SSF55874">
    <property type="entry name" value="ATPase domain of HSP90 chaperone/DNA topoisomerase II/histidine kinase"/>
    <property type="match status" value="1"/>
</dbReference>
<dbReference type="EC" id="2.7.13.3" evidence="3"/>
<dbReference type="CDD" id="cd16922">
    <property type="entry name" value="HATPase_EvgS-ArcB-TorS-like"/>
    <property type="match status" value="1"/>
</dbReference>
<dbReference type="GO" id="GO:0005886">
    <property type="term" value="C:plasma membrane"/>
    <property type="evidence" value="ECO:0007669"/>
    <property type="project" value="TreeGrafter"/>
</dbReference>
<evidence type="ECO:0000313" key="18">
    <source>
        <dbReference type="Proteomes" id="UP000664859"/>
    </source>
</evidence>
<keyword evidence="8" id="KW-0418">Kinase</keyword>
<dbReference type="InterPro" id="IPR036890">
    <property type="entry name" value="HATPase_C_sf"/>
</dbReference>
<dbReference type="Gene3D" id="3.40.50.2300">
    <property type="match status" value="1"/>
</dbReference>
<dbReference type="Proteomes" id="UP000664859">
    <property type="component" value="Unassembled WGS sequence"/>
</dbReference>
<dbReference type="Pfam" id="PF00072">
    <property type="entry name" value="Response_reg"/>
    <property type="match status" value="1"/>
</dbReference>
<evidence type="ECO:0000256" key="11">
    <source>
        <dbReference type="ARBA" id="ARBA00023012"/>
    </source>
</evidence>
<evidence type="ECO:0000259" key="15">
    <source>
        <dbReference type="PROSITE" id="PS50110"/>
    </source>
</evidence>
<evidence type="ECO:0000256" key="8">
    <source>
        <dbReference type="ARBA" id="ARBA00022777"/>
    </source>
</evidence>
<dbReference type="GO" id="GO:0005524">
    <property type="term" value="F:ATP binding"/>
    <property type="evidence" value="ECO:0007669"/>
    <property type="project" value="UniProtKB-KW"/>
</dbReference>
<dbReference type="SMART" id="SM00387">
    <property type="entry name" value="HATPase_c"/>
    <property type="match status" value="1"/>
</dbReference>
<keyword evidence="9" id="KW-0067">ATP-binding</keyword>
<dbReference type="NCBIfam" id="TIGR00229">
    <property type="entry name" value="sensory_box"/>
    <property type="match status" value="2"/>
</dbReference>
<keyword evidence="18" id="KW-1185">Reference proteome</keyword>
<dbReference type="Pfam" id="PF02518">
    <property type="entry name" value="HATPase_c"/>
    <property type="match status" value="1"/>
</dbReference>
<dbReference type="Gene3D" id="3.30.450.20">
    <property type="entry name" value="PAS domain"/>
    <property type="match status" value="2"/>
</dbReference>
<dbReference type="GO" id="GO:0006355">
    <property type="term" value="P:regulation of DNA-templated transcription"/>
    <property type="evidence" value="ECO:0007669"/>
    <property type="project" value="InterPro"/>
</dbReference>
<keyword evidence="11" id="KW-0902">Two-component regulatory system</keyword>
<keyword evidence="5" id="KW-0808">Transferase</keyword>
<keyword evidence="10" id="KW-1133">Transmembrane helix</keyword>
<keyword evidence="7" id="KW-0547">Nucleotide-binding</keyword>
<evidence type="ECO:0000256" key="10">
    <source>
        <dbReference type="ARBA" id="ARBA00022989"/>
    </source>
</evidence>
<dbReference type="InterPro" id="IPR036097">
    <property type="entry name" value="HisK_dim/P_sf"/>
</dbReference>
<dbReference type="InterPro" id="IPR003594">
    <property type="entry name" value="HATPase_dom"/>
</dbReference>
<dbReference type="Gene3D" id="3.30.565.10">
    <property type="entry name" value="Histidine kinase-like ATPase, C-terminal domain"/>
    <property type="match status" value="1"/>
</dbReference>
<dbReference type="InterPro" id="IPR035965">
    <property type="entry name" value="PAS-like_dom_sf"/>
</dbReference>
<dbReference type="FunFam" id="3.30.565.10:FF:000010">
    <property type="entry name" value="Sensor histidine kinase RcsC"/>
    <property type="match status" value="1"/>
</dbReference>
<evidence type="ECO:0000259" key="16">
    <source>
        <dbReference type="PROSITE" id="PS50112"/>
    </source>
</evidence>
<dbReference type="InterPro" id="IPR003661">
    <property type="entry name" value="HisK_dim/P_dom"/>
</dbReference>
<dbReference type="SUPFAM" id="SSF47384">
    <property type="entry name" value="Homodimeric domain of signal transducing histidine kinase"/>
    <property type="match status" value="1"/>
</dbReference>
<dbReference type="GO" id="GO:0009927">
    <property type="term" value="F:histidine phosphotransfer kinase activity"/>
    <property type="evidence" value="ECO:0007669"/>
    <property type="project" value="TreeGrafter"/>
</dbReference>
<evidence type="ECO:0000259" key="14">
    <source>
        <dbReference type="PROSITE" id="PS50109"/>
    </source>
</evidence>
<comment type="catalytic activity">
    <reaction evidence="1">
        <text>ATP + protein L-histidine = ADP + protein N-phospho-L-histidine.</text>
        <dbReference type="EC" id="2.7.13.3"/>
    </reaction>
</comment>
<feature type="modified residue" description="4-aspartylphosphate" evidence="13">
    <location>
        <position position="550"/>
    </location>
</feature>
<dbReference type="SMART" id="SM00388">
    <property type="entry name" value="HisKA"/>
    <property type="match status" value="1"/>
</dbReference>
<comment type="caution">
    <text evidence="17">The sequence shown here is derived from an EMBL/GenBank/DDBJ whole genome shotgun (WGS) entry which is preliminary data.</text>
</comment>
<keyword evidence="4 13" id="KW-0597">Phosphoprotein</keyword>
<proteinExistence type="predicted"/>
<dbReference type="InterPro" id="IPR013767">
    <property type="entry name" value="PAS_fold"/>
</dbReference>
<dbReference type="PROSITE" id="PS50112">
    <property type="entry name" value="PAS"/>
    <property type="match status" value="2"/>
</dbReference>
<evidence type="ECO:0000256" key="2">
    <source>
        <dbReference type="ARBA" id="ARBA00004370"/>
    </source>
</evidence>
<dbReference type="AlphaFoldDB" id="A0A835YY89"/>
<dbReference type="PANTHER" id="PTHR43047">
    <property type="entry name" value="TWO-COMPONENT HISTIDINE PROTEIN KINASE"/>
    <property type="match status" value="1"/>
</dbReference>
<dbReference type="Gene3D" id="1.10.287.130">
    <property type="match status" value="1"/>
</dbReference>
<dbReference type="PANTHER" id="PTHR43047:SF72">
    <property type="entry name" value="OSMOSENSING HISTIDINE PROTEIN KINASE SLN1"/>
    <property type="match status" value="1"/>
</dbReference>
<reference evidence="17" key="1">
    <citation type="submission" date="2021-02" db="EMBL/GenBank/DDBJ databases">
        <title>First Annotated Genome of the Yellow-green Alga Tribonema minus.</title>
        <authorList>
            <person name="Mahan K.M."/>
        </authorList>
    </citation>
    <scope>NUCLEOTIDE SEQUENCE</scope>
    <source>
        <strain evidence="17">UTEX B ZZ1240</strain>
    </source>
</reference>
<dbReference type="InterPro" id="IPR005467">
    <property type="entry name" value="His_kinase_dom"/>
</dbReference>
<keyword evidence="12" id="KW-0472">Membrane</keyword>
<feature type="domain" description="PAS" evidence="16">
    <location>
        <begin position="1"/>
        <end position="38"/>
    </location>
</feature>
<dbReference type="SMART" id="SM00448">
    <property type="entry name" value="REC"/>
    <property type="match status" value="1"/>
</dbReference>
<dbReference type="PROSITE" id="PS50110">
    <property type="entry name" value="RESPONSE_REGULATORY"/>
    <property type="match status" value="1"/>
</dbReference>
<evidence type="ECO:0000256" key="6">
    <source>
        <dbReference type="ARBA" id="ARBA00022692"/>
    </source>
</evidence>
<dbReference type="CDD" id="cd17546">
    <property type="entry name" value="REC_hyHK_CKI1_RcsC-like"/>
    <property type="match status" value="1"/>
</dbReference>
<dbReference type="CDD" id="cd00082">
    <property type="entry name" value="HisKA"/>
    <property type="match status" value="1"/>
</dbReference>